<proteinExistence type="predicted"/>
<dbReference type="PANTHER" id="PTHR37984:SF5">
    <property type="entry name" value="PROTEIN NYNRIN-LIKE"/>
    <property type="match status" value="1"/>
</dbReference>
<evidence type="ECO:0000313" key="2">
    <source>
        <dbReference type="EMBL" id="GKT30045.1"/>
    </source>
</evidence>
<dbReference type="InterPro" id="IPR000477">
    <property type="entry name" value="RT_dom"/>
</dbReference>
<keyword evidence="3" id="KW-1185">Reference proteome</keyword>
<gene>
    <name evidence="2" type="ORF">ADUPG1_001358</name>
</gene>
<name>A0ABQ5KBX5_9EUKA</name>
<evidence type="ECO:0000313" key="3">
    <source>
        <dbReference type="Proteomes" id="UP001057375"/>
    </source>
</evidence>
<feature type="non-terminal residue" evidence="2">
    <location>
        <position position="299"/>
    </location>
</feature>
<dbReference type="CDD" id="cd01647">
    <property type="entry name" value="RT_LTR"/>
    <property type="match status" value="1"/>
</dbReference>
<protein>
    <submittedName>
        <fullName evidence="2">Unnamed protein product</fullName>
    </submittedName>
</protein>
<accession>A0ABQ5KBX5</accession>
<sequence length="299" mass="34146">SKDITELGEIIPSVNHDDCYLKAIVAIIRVFEDLFSGLRETPASVEPFRVELSDAKKTISIPFRNIRRDWKTEIYQQLMDLKDRKIIKKSSTSYHCATVIVPKKNNKLRLCVDYRPLNEITVGMGQVLPRIGDLFGAMGGMKFFAVLDLTAGYHQIPVEKSSQKYTSFVTEFGKFEYTRMPFGMKNAPPFFQETMNRVLTGLVNIICCVYLDDIVVFAMDMPSLIVRLIAVFMRLNSHNMKVNLEKTVIGAQEVEFLGFMISGFGIRRSPKKLKALKRMSVLKNKKDVRSFLGMASYLR</sequence>
<dbReference type="SUPFAM" id="SSF56672">
    <property type="entry name" value="DNA/RNA polymerases"/>
    <property type="match status" value="1"/>
</dbReference>
<feature type="domain" description="Reverse transcriptase" evidence="1">
    <location>
        <begin position="82"/>
        <end position="261"/>
    </location>
</feature>
<dbReference type="EMBL" id="BQXS01001070">
    <property type="protein sequence ID" value="GKT30045.1"/>
    <property type="molecule type" value="Genomic_DNA"/>
</dbReference>
<organism evidence="2 3">
    <name type="scientific">Aduncisulcus paluster</name>
    <dbReference type="NCBI Taxonomy" id="2918883"/>
    <lineage>
        <taxon>Eukaryota</taxon>
        <taxon>Metamonada</taxon>
        <taxon>Carpediemonas-like organisms</taxon>
        <taxon>Aduncisulcus</taxon>
    </lineage>
</organism>
<dbReference type="InterPro" id="IPR050951">
    <property type="entry name" value="Retrovirus_Pol_polyprotein"/>
</dbReference>
<comment type="caution">
    <text evidence="2">The sequence shown here is derived from an EMBL/GenBank/DDBJ whole genome shotgun (WGS) entry which is preliminary data.</text>
</comment>
<feature type="non-terminal residue" evidence="2">
    <location>
        <position position="1"/>
    </location>
</feature>
<dbReference type="Proteomes" id="UP001057375">
    <property type="component" value="Unassembled WGS sequence"/>
</dbReference>
<dbReference type="Gene3D" id="3.10.10.10">
    <property type="entry name" value="HIV Type 1 Reverse Transcriptase, subunit A, domain 1"/>
    <property type="match status" value="1"/>
</dbReference>
<evidence type="ECO:0000259" key="1">
    <source>
        <dbReference type="PROSITE" id="PS50878"/>
    </source>
</evidence>
<reference evidence="2" key="1">
    <citation type="submission" date="2022-03" db="EMBL/GenBank/DDBJ databases">
        <title>Draft genome sequence of Aduncisulcus paluster, a free-living microaerophilic Fornicata.</title>
        <authorList>
            <person name="Yuyama I."/>
            <person name="Kume K."/>
            <person name="Tamura T."/>
            <person name="Inagaki Y."/>
            <person name="Hashimoto T."/>
        </authorList>
    </citation>
    <scope>NUCLEOTIDE SEQUENCE</scope>
    <source>
        <strain evidence="2">NY0171</strain>
    </source>
</reference>
<dbReference type="InterPro" id="IPR043128">
    <property type="entry name" value="Rev_trsase/Diguanyl_cyclase"/>
</dbReference>
<dbReference type="InterPro" id="IPR043502">
    <property type="entry name" value="DNA/RNA_pol_sf"/>
</dbReference>
<dbReference type="PROSITE" id="PS50878">
    <property type="entry name" value="RT_POL"/>
    <property type="match status" value="1"/>
</dbReference>
<dbReference type="Pfam" id="PF00078">
    <property type="entry name" value="RVT_1"/>
    <property type="match status" value="1"/>
</dbReference>
<dbReference type="PANTHER" id="PTHR37984">
    <property type="entry name" value="PROTEIN CBG26694"/>
    <property type="match status" value="1"/>
</dbReference>
<dbReference type="Gene3D" id="3.30.70.270">
    <property type="match status" value="1"/>
</dbReference>